<dbReference type="Proteomes" id="UP001168821">
    <property type="component" value="Unassembled WGS sequence"/>
</dbReference>
<proteinExistence type="predicted"/>
<evidence type="ECO:0000313" key="2">
    <source>
        <dbReference type="EMBL" id="KAJ3645969.1"/>
    </source>
</evidence>
<organism evidence="2 3">
    <name type="scientific">Zophobas morio</name>
    <dbReference type="NCBI Taxonomy" id="2755281"/>
    <lineage>
        <taxon>Eukaryota</taxon>
        <taxon>Metazoa</taxon>
        <taxon>Ecdysozoa</taxon>
        <taxon>Arthropoda</taxon>
        <taxon>Hexapoda</taxon>
        <taxon>Insecta</taxon>
        <taxon>Pterygota</taxon>
        <taxon>Neoptera</taxon>
        <taxon>Endopterygota</taxon>
        <taxon>Coleoptera</taxon>
        <taxon>Polyphaga</taxon>
        <taxon>Cucujiformia</taxon>
        <taxon>Tenebrionidae</taxon>
        <taxon>Zophobas</taxon>
    </lineage>
</organism>
<evidence type="ECO:0000256" key="1">
    <source>
        <dbReference type="SAM" id="MobiDB-lite"/>
    </source>
</evidence>
<keyword evidence="3" id="KW-1185">Reference proteome</keyword>
<dbReference type="EMBL" id="JALNTZ010000007">
    <property type="protein sequence ID" value="KAJ3645969.1"/>
    <property type="molecule type" value="Genomic_DNA"/>
</dbReference>
<reference evidence="2" key="1">
    <citation type="journal article" date="2023" name="G3 (Bethesda)">
        <title>Whole genome assemblies of Zophobas morio and Tenebrio molitor.</title>
        <authorList>
            <person name="Kaur S."/>
            <person name="Stinson S.A."/>
            <person name="diCenzo G.C."/>
        </authorList>
    </citation>
    <scope>NUCLEOTIDE SEQUENCE</scope>
    <source>
        <strain evidence="2">QUZm001</strain>
    </source>
</reference>
<feature type="region of interest" description="Disordered" evidence="1">
    <location>
        <begin position="1"/>
        <end position="22"/>
    </location>
</feature>
<dbReference type="Pfam" id="PF11901">
    <property type="entry name" value="DM9"/>
    <property type="match status" value="1"/>
</dbReference>
<dbReference type="InterPro" id="IPR006616">
    <property type="entry name" value="DM9_repeat"/>
</dbReference>
<gene>
    <name evidence="2" type="ORF">Zmor_023585</name>
</gene>
<dbReference type="PANTHER" id="PTHR31649">
    <property type="entry name" value="AGAP009604-PA"/>
    <property type="match status" value="1"/>
</dbReference>
<dbReference type="PANTHER" id="PTHR31649:SF10">
    <property type="entry name" value="IP19903P-RELATED"/>
    <property type="match status" value="1"/>
</dbReference>
<dbReference type="AlphaFoldDB" id="A0AA38M7I2"/>
<evidence type="ECO:0000313" key="3">
    <source>
        <dbReference type="Proteomes" id="UP001168821"/>
    </source>
</evidence>
<name>A0AA38M7I2_9CUCU</name>
<accession>A0AA38M7I2</accession>
<comment type="caution">
    <text evidence="2">The sequence shown here is derived from an EMBL/GenBank/DDBJ whole genome shotgun (WGS) entry which is preliminary data.</text>
</comment>
<protein>
    <submittedName>
        <fullName evidence="2">Uncharacterized protein</fullName>
    </submittedName>
</protein>
<sequence>MKRSWTQVEGDQKKKRKLNGKSGMAKEEIDYYWRDFRGKIPPDAIEGGMTASGTPFYVAQVYIKKYGLLPATVFRNKPEAVANAHGKKLETTENIKVLCSKNKNNFKWVSIRSEDLNLLTNTHLVVGGSEGDQVLYIGRAFDDGSTVLGKIFKHNLRYKGLWVPSQEHERMPTWLAKRIDKYFMWFRCLGNERYSITAYRVIKKNTKILSNMTIEVFLELGIRDFHFQAFRTSLGRVTNDESPVIAVHPRKFSMVHRRRTGVTYEFIS</sequence>